<dbReference type="GO" id="GO:0005829">
    <property type="term" value="C:cytosol"/>
    <property type="evidence" value="ECO:0007669"/>
    <property type="project" value="TreeGrafter"/>
</dbReference>
<keyword evidence="3 6" id="KW-0547">Nucleotide-binding</keyword>
<dbReference type="InterPro" id="IPR011009">
    <property type="entry name" value="Kinase-like_dom_sf"/>
</dbReference>
<comment type="similarity">
    <text evidence="7">Belongs to the protein kinase superfamily.</text>
</comment>
<proteinExistence type="inferred from homology"/>
<dbReference type="InterPro" id="IPR017441">
    <property type="entry name" value="Protein_kinase_ATP_BS"/>
</dbReference>
<feature type="signal peptide" evidence="8">
    <location>
        <begin position="1"/>
        <end position="17"/>
    </location>
</feature>
<evidence type="ECO:0000256" key="3">
    <source>
        <dbReference type="ARBA" id="ARBA00022741"/>
    </source>
</evidence>
<keyword evidence="2" id="KW-0808">Transferase</keyword>
<keyword evidence="8" id="KW-0732">Signal</keyword>
<dbReference type="Gene3D" id="1.10.510.10">
    <property type="entry name" value="Transferase(Phosphotransferase) domain 1"/>
    <property type="match status" value="1"/>
</dbReference>
<accession>A0A9P6PQQ3</accession>
<dbReference type="PROSITE" id="PS50011">
    <property type="entry name" value="PROTEIN_KINASE_DOM"/>
    <property type="match status" value="1"/>
</dbReference>
<evidence type="ECO:0000256" key="8">
    <source>
        <dbReference type="SAM" id="SignalP"/>
    </source>
</evidence>
<evidence type="ECO:0000313" key="11">
    <source>
        <dbReference type="Proteomes" id="UP000807716"/>
    </source>
</evidence>
<dbReference type="InterPro" id="IPR000719">
    <property type="entry name" value="Prot_kinase_dom"/>
</dbReference>
<evidence type="ECO:0000256" key="7">
    <source>
        <dbReference type="RuleBase" id="RU000304"/>
    </source>
</evidence>
<keyword evidence="4 10" id="KW-0418">Kinase</keyword>
<dbReference type="InterPro" id="IPR045269">
    <property type="entry name" value="Atg1-like"/>
</dbReference>
<evidence type="ECO:0000313" key="10">
    <source>
        <dbReference type="EMBL" id="KAG0252037.1"/>
    </source>
</evidence>
<evidence type="ECO:0000256" key="5">
    <source>
        <dbReference type="ARBA" id="ARBA00022840"/>
    </source>
</evidence>
<dbReference type="PANTHER" id="PTHR24348">
    <property type="entry name" value="SERINE/THREONINE-PROTEIN KINASE UNC-51-RELATED"/>
    <property type="match status" value="1"/>
</dbReference>
<dbReference type="PANTHER" id="PTHR24348:SF22">
    <property type="entry name" value="NON-SPECIFIC SERINE_THREONINE PROTEIN KINASE"/>
    <property type="match status" value="1"/>
</dbReference>
<evidence type="ECO:0000256" key="1">
    <source>
        <dbReference type="ARBA" id="ARBA00012513"/>
    </source>
</evidence>
<dbReference type="GO" id="GO:0005776">
    <property type="term" value="C:autophagosome"/>
    <property type="evidence" value="ECO:0007669"/>
    <property type="project" value="TreeGrafter"/>
</dbReference>
<reference evidence="10" key="1">
    <citation type="journal article" date="2020" name="Fungal Divers.">
        <title>Resolving the Mortierellaceae phylogeny through synthesis of multi-gene phylogenetics and phylogenomics.</title>
        <authorList>
            <person name="Vandepol N."/>
            <person name="Liber J."/>
            <person name="Desiro A."/>
            <person name="Na H."/>
            <person name="Kennedy M."/>
            <person name="Barry K."/>
            <person name="Grigoriev I.V."/>
            <person name="Miller A.N."/>
            <person name="O'Donnell K."/>
            <person name="Stajich J.E."/>
            <person name="Bonito G."/>
        </authorList>
    </citation>
    <scope>NUCLEOTIDE SEQUENCE</scope>
    <source>
        <strain evidence="10">BC1065</strain>
    </source>
</reference>
<dbReference type="GO" id="GO:0016020">
    <property type="term" value="C:membrane"/>
    <property type="evidence" value="ECO:0007669"/>
    <property type="project" value="TreeGrafter"/>
</dbReference>
<dbReference type="EC" id="2.7.11.1" evidence="1"/>
<dbReference type="InterPro" id="IPR008271">
    <property type="entry name" value="Ser/Thr_kinase_AS"/>
</dbReference>
<dbReference type="AlphaFoldDB" id="A0A9P6PQQ3"/>
<dbReference type="PROSITE" id="PS00108">
    <property type="entry name" value="PROTEIN_KINASE_ST"/>
    <property type="match status" value="1"/>
</dbReference>
<protein>
    <recommendedName>
        <fullName evidence="1">non-specific serine/threonine protein kinase</fullName>
        <ecNumber evidence="1">2.7.11.1</ecNumber>
    </recommendedName>
</protein>
<organism evidence="10 11">
    <name type="scientific">Actinomortierella ambigua</name>
    <dbReference type="NCBI Taxonomy" id="1343610"/>
    <lineage>
        <taxon>Eukaryota</taxon>
        <taxon>Fungi</taxon>
        <taxon>Fungi incertae sedis</taxon>
        <taxon>Mucoromycota</taxon>
        <taxon>Mortierellomycotina</taxon>
        <taxon>Mortierellomycetes</taxon>
        <taxon>Mortierellales</taxon>
        <taxon>Mortierellaceae</taxon>
        <taxon>Actinomortierella</taxon>
    </lineage>
</organism>
<feature type="chain" id="PRO_5040133951" description="non-specific serine/threonine protein kinase" evidence="8">
    <location>
        <begin position="18"/>
        <end position="409"/>
    </location>
</feature>
<evidence type="ECO:0000259" key="9">
    <source>
        <dbReference type="PROSITE" id="PS50011"/>
    </source>
</evidence>
<dbReference type="GO" id="GO:0005524">
    <property type="term" value="F:ATP binding"/>
    <property type="evidence" value="ECO:0007669"/>
    <property type="project" value="UniProtKB-UniRule"/>
</dbReference>
<evidence type="ECO:0000256" key="6">
    <source>
        <dbReference type="PROSITE-ProRule" id="PRU10141"/>
    </source>
</evidence>
<feature type="domain" description="Protein kinase" evidence="9">
    <location>
        <begin position="138"/>
        <end position="406"/>
    </location>
</feature>
<keyword evidence="11" id="KW-1185">Reference proteome</keyword>
<dbReference type="GO" id="GO:0010506">
    <property type="term" value="P:regulation of autophagy"/>
    <property type="evidence" value="ECO:0007669"/>
    <property type="project" value="InterPro"/>
</dbReference>
<gene>
    <name evidence="10" type="primary">STK33</name>
    <name evidence="10" type="ORF">DFQ27_008317</name>
</gene>
<dbReference type="EMBL" id="JAAAJB010000695">
    <property type="protein sequence ID" value="KAG0252037.1"/>
    <property type="molecule type" value="Genomic_DNA"/>
</dbReference>
<evidence type="ECO:0000256" key="2">
    <source>
        <dbReference type="ARBA" id="ARBA00022679"/>
    </source>
</evidence>
<dbReference type="PROSITE" id="PS00107">
    <property type="entry name" value="PROTEIN_KINASE_ATP"/>
    <property type="match status" value="1"/>
</dbReference>
<keyword evidence="7" id="KW-0723">Serine/threonine-protein kinase</keyword>
<dbReference type="SUPFAM" id="SSF56112">
    <property type="entry name" value="Protein kinase-like (PK-like)"/>
    <property type="match status" value="1"/>
</dbReference>
<comment type="caution">
    <text evidence="10">The sequence shown here is derived from an EMBL/GenBank/DDBJ whole genome shotgun (WGS) entry which is preliminary data.</text>
</comment>
<evidence type="ECO:0000256" key="4">
    <source>
        <dbReference type="ARBA" id="ARBA00022777"/>
    </source>
</evidence>
<dbReference type="Pfam" id="PF00069">
    <property type="entry name" value="Pkinase"/>
    <property type="match status" value="1"/>
</dbReference>
<feature type="binding site" evidence="6">
    <location>
        <position position="168"/>
    </location>
    <ligand>
        <name>ATP</name>
        <dbReference type="ChEBI" id="CHEBI:30616"/>
    </ligand>
</feature>
<dbReference type="SMART" id="SM00220">
    <property type="entry name" value="S_TKc"/>
    <property type="match status" value="1"/>
</dbReference>
<name>A0A9P6PQQ3_9FUNG</name>
<sequence>MLTVTIALFLFAAVVVAFLASLLSSRLSPPLSPHLTLADSVTCDPNPPSYRSFESDRALYTSVAEDPADDPQDSSHSALASAVASLRSVGQNLASTAGLWADLLKPQSPETLLSIWQPDPVDRLARLANNRSEGLAGWIPEKIVGQGGYGTVYLVHEVGTKIANRAAKVVKQQYDTTLALLRREARIHTFLRDSHAGECHPNIVRLDSVQEEPGVMTLVMEHCAGGNLEDQENRVGPRVFSDAAVAQILLPVAMGLSHLHEVGIAHRDMKLQNVLLDAQGTAKIGDFGLATQEALCRDRVGTPSTMAPEVFNRKHPSLSPYDPKKADMWALGILFWQLKFGDLPWREASFDAKDDFDLYVDNPTAFLLLTPGMGYGSAPFLSQTMCLDPAQRISADQAVRALEAIIKLG</sequence>
<dbReference type="GO" id="GO:0000407">
    <property type="term" value="C:phagophore assembly site"/>
    <property type="evidence" value="ECO:0007669"/>
    <property type="project" value="TreeGrafter"/>
</dbReference>
<dbReference type="Proteomes" id="UP000807716">
    <property type="component" value="Unassembled WGS sequence"/>
</dbReference>
<keyword evidence="5 6" id="KW-0067">ATP-binding</keyword>
<dbReference type="GO" id="GO:0004674">
    <property type="term" value="F:protein serine/threonine kinase activity"/>
    <property type="evidence" value="ECO:0007669"/>
    <property type="project" value="UniProtKB-KW"/>
</dbReference>
<dbReference type="GO" id="GO:0000045">
    <property type="term" value="P:autophagosome assembly"/>
    <property type="evidence" value="ECO:0007669"/>
    <property type="project" value="TreeGrafter"/>
</dbReference>
<dbReference type="OrthoDB" id="10252171at2759"/>